<dbReference type="GO" id="GO:0019634">
    <property type="term" value="P:organic phosphonate metabolic process"/>
    <property type="evidence" value="ECO:0007669"/>
    <property type="project" value="InterPro"/>
</dbReference>
<protein>
    <submittedName>
        <fullName evidence="1">Phosphonate C-P lyase system protein PhnH</fullName>
    </submittedName>
</protein>
<dbReference type="Proteomes" id="UP000194161">
    <property type="component" value="Chromosome"/>
</dbReference>
<dbReference type="Gene3D" id="3.40.50.11310">
    <property type="entry name" value="Bacterial phosphonate metabolism protein PhnH"/>
    <property type="match status" value="1"/>
</dbReference>
<name>A0A1W6ZAJ2_9BORD</name>
<dbReference type="OrthoDB" id="9814509at2"/>
<gene>
    <name evidence="1" type="ORF">CAL15_08420</name>
</gene>
<evidence type="ECO:0000313" key="1">
    <source>
        <dbReference type="EMBL" id="ARP94408.1"/>
    </source>
</evidence>
<dbReference type="NCBIfam" id="TIGR03292">
    <property type="entry name" value="PhnH_redo"/>
    <property type="match status" value="1"/>
</dbReference>
<dbReference type="AlphaFoldDB" id="A0A1W6ZAJ2"/>
<dbReference type="InterPro" id="IPR008772">
    <property type="entry name" value="Phosphonate_metab_PhnH"/>
</dbReference>
<evidence type="ECO:0000313" key="2">
    <source>
        <dbReference type="Proteomes" id="UP000194161"/>
    </source>
</evidence>
<dbReference type="STRING" id="463040.CAL15_08420"/>
<dbReference type="SUPFAM" id="SSF159709">
    <property type="entry name" value="PhnH-like"/>
    <property type="match status" value="1"/>
</dbReference>
<dbReference type="Pfam" id="PF05845">
    <property type="entry name" value="PhnH"/>
    <property type="match status" value="1"/>
</dbReference>
<dbReference type="GO" id="GO:0016829">
    <property type="term" value="F:lyase activity"/>
    <property type="evidence" value="ECO:0007669"/>
    <property type="project" value="UniProtKB-KW"/>
</dbReference>
<keyword evidence="1" id="KW-0456">Lyase</keyword>
<organism evidence="1 2">
    <name type="scientific">Bordetella genomosp. 13</name>
    <dbReference type="NCBI Taxonomy" id="463040"/>
    <lineage>
        <taxon>Bacteria</taxon>
        <taxon>Pseudomonadati</taxon>
        <taxon>Pseudomonadota</taxon>
        <taxon>Betaproteobacteria</taxon>
        <taxon>Burkholderiales</taxon>
        <taxon>Alcaligenaceae</taxon>
        <taxon>Bordetella</taxon>
    </lineage>
</organism>
<dbReference type="KEGG" id="bgm:CAL15_08420"/>
<accession>A0A1W6ZAJ2</accession>
<dbReference type="PIRSF" id="PIRSF020680">
    <property type="entry name" value="PhnH"/>
    <property type="match status" value="1"/>
</dbReference>
<reference evidence="1 2" key="1">
    <citation type="submission" date="2017-05" db="EMBL/GenBank/DDBJ databases">
        <title>Complete and WGS of Bordetella genogroups.</title>
        <authorList>
            <person name="Spilker T."/>
            <person name="LiPuma J."/>
        </authorList>
    </citation>
    <scope>NUCLEOTIDE SEQUENCE [LARGE SCALE GENOMIC DNA]</scope>
    <source>
        <strain evidence="1 2">AU7206</strain>
    </source>
</reference>
<proteinExistence type="predicted"/>
<keyword evidence="2" id="KW-1185">Reference proteome</keyword>
<dbReference type="InterPro" id="IPR038058">
    <property type="entry name" value="PhnH-like_sp"/>
</dbReference>
<dbReference type="RefSeq" id="WP_086078173.1">
    <property type="nucleotide sequence ID" value="NZ_CP021111.1"/>
</dbReference>
<sequence length="203" mass="21456">MQEAMTFRAPAAMLPGFDDPVAGAQAVFRNVLHALSHPGRIVQLDPACGVPPGLSPAMTAVLLALADGDAPLWLPPGASGDVARFLRFHTGSRVMGRPAMATFVAIPAGFPMPELADLNPGDPSYPDRSATLVLEVQSLRDGTPYTLSGPGIPDTQALAIQGLPPDFPVQWQANHERFPLGVDILLTSGRLLCGLPRTCRMEC</sequence>
<dbReference type="EMBL" id="CP021111">
    <property type="protein sequence ID" value="ARP94408.1"/>
    <property type="molecule type" value="Genomic_DNA"/>
</dbReference>